<sequence length="544" mass="55594">MASGHRPAAASADAPGGGRAVRRRVALGVGGTAVLLAALDAYVVVTVLVDIAKDVDVPLNHMERATPIVTGFLLGYVAAMPLLGQLSDRYGRRPLIHLCLAGFAIGSVVTALGETVPWLVAGRTLQGLAGGALLPITMALVGDLWDERGRPVALGAVGALQELGSVLGPLYGAGLAALVPVTLSLGDVPLGGWRSIFWLNLPLVAVAAIAVQRSVPPPRRAAPAEGAPAEGMPAARPPGSTRAAPAARIDVGGGLLLALALGLLVAGLYNPDPSTSVLPSWGLPAIVAGTVAGAAFVVWEARARTRLIDLAGVARGPFFATLAVSFLAGSALLVTLVDVQLSAQTLLGLETLDSTLVLSRFLIALSVAALLGGVMARRYGERLVTVLGMGVATAGYVRIGQWPLDLASAGHRMDADLITAGLGLGLVIAPVSSAVLRAVPSDRHGVASAAVVVARMMGMLLGVAALSAWGFHRFQSLTAHLDTPLPFGVEADVYARRLAEYEARVKAALHTEYSEIFLITAVLCALGALAALFLPHRPGAQGTG</sequence>
<evidence type="ECO:0000256" key="6">
    <source>
        <dbReference type="SAM" id="MobiDB-lite"/>
    </source>
</evidence>
<feature type="transmembrane region" description="Helical" evidence="7">
    <location>
        <begin position="281"/>
        <end position="299"/>
    </location>
</feature>
<dbReference type="PANTHER" id="PTHR23501">
    <property type="entry name" value="MAJOR FACILITATOR SUPERFAMILY"/>
    <property type="match status" value="1"/>
</dbReference>
<feature type="transmembrane region" description="Helical" evidence="7">
    <location>
        <begin position="95"/>
        <end position="113"/>
    </location>
</feature>
<protein>
    <submittedName>
        <fullName evidence="9">MFS transporter</fullName>
    </submittedName>
</protein>
<feature type="transmembrane region" description="Helical" evidence="7">
    <location>
        <begin position="357"/>
        <end position="376"/>
    </location>
</feature>
<name>A0ABV8I7P8_9ACTN</name>
<evidence type="ECO:0000256" key="5">
    <source>
        <dbReference type="ARBA" id="ARBA00023136"/>
    </source>
</evidence>
<evidence type="ECO:0000256" key="2">
    <source>
        <dbReference type="ARBA" id="ARBA00022448"/>
    </source>
</evidence>
<keyword evidence="2" id="KW-0813">Transport</keyword>
<accession>A0ABV8I7P8</accession>
<feature type="transmembrane region" description="Helical" evidence="7">
    <location>
        <begin position="446"/>
        <end position="471"/>
    </location>
</feature>
<dbReference type="Gene3D" id="1.20.1250.20">
    <property type="entry name" value="MFS general substrate transporter like domains"/>
    <property type="match status" value="2"/>
</dbReference>
<dbReference type="PROSITE" id="PS50850">
    <property type="entry name" value="MFS"/>
    <property type="match status" value="1"/>
</dbReference>
<feature type="transmembrane region" description="Helical" evidence="7">
    <location>
        <begin position="192"/>
        <end position="211"/>
    </location>
</feature>
<feature type="transmembrane region" description="Helical" evidence="7">
    <location>
        <begin position="516"/>
        <end position="534"/>
    </location>
</feature>
<dbReference type="InterPro" id="IPR011701">
    <property type="entry name" value="MFS"/>
</dbReference>
<evidence type="ECO:0000256" key="3">
    <source>
        <dbReference type="ARBA" id="ARBA00022692"/>
    </source>
</evidence>
<dbReference type="RefSeq" id="WP_377288759.1">
    <property type="nucleotide sequence ID" value="NZ_JBHSBM010000017.1"/>
</dbReference>
<feature type="transmembrane region" description="Helical" evidence="7">
    <location>
        <begin position="251"/>
        <end position="269"/>
    </location>
</feature>
<feature type="compositionally biased region" description="Low complexity" evidence="6">
    <location>
        <begin position="221"/>
        <end position="239"/>
    </location>
</feature>
<keyword evidence="3 7" id="KW-0812">Transmembrane</keyword>
<feature type="transmembrane region" description="Helical" evidence="7">
    <location>
        <begin position="383"/>
        <end position="399"/>
    </location>
</feature>
<comment type="caution">
    <text evidence="9">The sequence shown here is derived from an EMBL/GenBank/DDBJ whole genome shotgun (WGS) entry which is preliminary data.</text>
</comment>
<organism evidence="9 10">
    <name type="scientific">Planomonospora corallina</name>
    <dbReference type="NCBI Taxonomy" id="1806052"/>
    <lineage>
        <taxon>Bacteria</taxon>
        <taxon>Bacillati</taxon>
        <taxon>Actinomycetota</taxon>
        <taxon>Actinomycetes</taxon>
        <taxon>Streptosporangiales</taxon>
        <taxon>Streptosporangiaceae</taxon>
        <taxon>Planomonospora</taxon>
    </lineage>
</organism>
<keyword evidence="5 7" id="KW-0472">Membrane</keyword>
<feature type="domain" description="Major facilitator superfamily (MFS) profile" evidence="8">
    <location>
        <begin position="26"/>
        <end position="539"/>
    </location>
</feature>
<keyword evidence="4 7" id="KW-1133">Transmembrane helix</keyword>
<feature type="transmembrane region" description="Helical" evidence="7">
    <location>
        <begin position="166"/>
        <end position="186"/>
    </location>
</feature>
<dbReference type="CDD" id="cd17321">
    <property type="entry name" value="MFS_MMR_MDR_like"/>
    <property type="match status" value="1"/>
</dbReference>
<comment type="subcellular location">
    <subcellularLocation>
        <location evidence="1">Cell inner membrane</location>
        <topology evidence="1">Multi-pass membrane protein</topology>
    </subcellularLocation>
</comment>
<feature type="transmembrane region" description="Helical" evidence="7">
    <location>
        <begin position="319"/>
        <end position="337"/>
    </location>
</feature>
<feature type="transmembrane region" description="Helical" evidence="7">
    <location>
        <begin position="65"/>
        <end position="83"/>
    </location>
</feature>
<feature type="transmembrane region" description="Helical" evidence="7">
    <location>
        <begin position="419"/>
        <end position="439"/>
    </location>
</feature>
<dbReference type="SUPFAM" id="SSF103473">
    <property type="entry name" value="MFS general substrate transporter"/>
    <property type="match status" value="1"/>
</dbReference>
<evidence type="ECO:0000256" key="1">
    <source>
        <dbReference type="ARBA" id="ARBA00004429"/>
    </source>
</evidence>
<dbReference type="Proteomes" id="UP001595850">
    <property type="component" value="Unassembled WGS sequence"/>
</dbReference>
<feature type="transmembrane region" description="Helical" evidence="7">
    <location>
        <begin position="125"/>
        <end position="145"/>
    </location>
</feature>
<feature type="transmembrane region" description="Helical" evidence="7">
    <location>
        <begin position="25"/>
        <end position="45"/>
    </location>
</feature>
<gene>
    <name evidence="9" type="ORF">ACFOWE_16990</name>
</gene>
<dbReference type="Pfam" id="PF07690">
    <property type="entry name" value="MFS_1"/>
    <property type="match status" value="1"/>
</dbReference>
<feature type="region of interest" description="Disordered" evidence="6">
    <location>
        <begin position="217"/>
        <end position="243"/>
    </location>
</feature>
<dbReference type="InterPro" id="IPR020846">
    <property type="entry name" value="MFS_dom"/>
</dbReference>
<proteinExistence type="predicted"/>
<evidence type="ECO:0000313" key="10">
    <source>
        <dbReference type="Proteomes" id="UP001595850"/>
    </source>
</evidence>
<dbReference type="InterPro" id="IPR036259">
    <property type="entry name" value="MFS_trans_sf"/>
</dbReference>
<evidence type="ECO:0000313" key="9">
    <source>
        <dbReference type="EMBL" id="MFC4060004.1"/>
    </source>
</evidence>
<keyword evidence="10" id="KW-1185">Reference proteome</keyword>
<evidence type="ECO:0000259" key="8">
    <source>
        <dbReference type="PROSITE" id="PS50850"/>
    </source>
</evidence>
<evidence type="ECO:0000256" key="7">
    <source>
        <dbReference type="SAM" id="Phobius"/>
    </source>
</evidence>
<reference evidence="10" key="1">
    <citation type="journal article" date="2019" name="Int. J. Syst. Evol. Microbiol.">
        <title>The Global Catalogue of Microorganisms (GCM) 10K type strain sequencing project: providing services to taxonomists for standard genome sequencing and annotation.</title>
        <authorList>
            <consortium name="The Broad Institute Genomics Platform"/>
            <consortium name="The Broad Institute Genome Sequencing Center for Infectious Disease"/>
            <person name="Wu L."/>
            <person name="Ma J."/>
        </authorList>
    </citation>
    <scope>NUCLEOTIDE SEQUENCE [LARGE SCALE GENOMIC DNA]</scope>
    <source>
        <strain evidence="10">TBRC 4489</strain>
    </source>
</reference>
<dbReference type="EMBL" id="JBHSBM010000017">
    <property type="protein sequence ID" value="MFC4060004.1"/>
    <property type="molecule type" value="Genomic_DNA"/>
</dbReference>
<evidence type="ECO:0000256" key="4">
    <source>
        <dbReference type="ARBA" id="ARBA00022989"/>
    </source>
</evidence>
<dbReference type="PANTHER" id="PTHR23501:SF191">
    <property type="entry name" value="VACUOLAR BASIC AMINO ACID TRANSPORTER 4"/>
    <property type="match status" value="1"/>
</dbReference>